<keyword evidence="3" id="KW-1185">Reference proteome</keyword>
<proteinExistence type="predicted"/>
<gene>
    <name evidence="2" type="ORF">Pfra01_002944700</name>
</gene>
<comment type="caution">
    <text evidence="2">The sequence shown here is derived from an EMBL/GenBank/DDBJ whole genome shotgun (WGS) entry which is preliminary data.</text>
</comment>
<evidence type="ECO:0000313" key="3">
    <source>
        <dbReference type="Proteomes" id="UP001165121"/>
    </source>
</evidence>
<sequence>MASTIGQFAPLDPDPGRTTADGTVPAGASDPAASQDSRMAEAGDPVWSDDGSAALRSTHALGSCLPGSDAELDKLRALTTAPNLLATR</sequence>
<name>A0A9W6YP77_9STRA</name>
<dbReference type="Proteomes" id="UP001165121">
    <property type="component" value="Unassembled WGS sequence"/>
</dbReference>
<dbReference type="AlphaFoldDB" id="A0A9W6YP77"/>
<accession>A0A9W6YP77</accession>
<organism evidence="2 3">
    <name type="scientific">Phytophthora fragariaefolia</name>
    <dbReference type="NCBI Taxonomy" id="1490495"/>
    <lineage>
        <taxon>Eukaryota</taxon>
        <taxon>Sar</taxon>
        <taxon>Stramenopiles</taxon>
        <taxon>Oomycota</taxon>
        <taxon>Peronosporomycetes</taxon>
        <taxon>Peronosporales</taxon>
        <taxon>Peronosporaceae</taxon>
        <taxon>Phytophthora</taxon>
    </lineage>
</organism>
<evidence type="ECO:0000256" key="1">
    <source>
        <dbReference type="SAM" id="MobiDB-lite"/>
    </source>
</evidence>
<reference evidence="2" key="1">
    <citation type="submission" date="2023-04" db="EMBL/GenBank/DDBJ databases">
        <title>Phytophthora fragariaefolia NBRC 109709.</title>
        <authorList>
            <person name="Ichikawa N."/>
            <person name="Sato H."/>
            <person name="Tonouchi N."/>
        </authorList>
    </citation>
    <scope>NUCLEOTIDE SEQUENCE</scope>
    <source>
        <strain evidence="2">NBRC 109709</strain>
    </source>
</reference>
<dbReference type="EMBL" id="BSXT01018882">
    <property type="protein sequence ID" value="GMG15429.1"/>
    <property type="molecule type" value="Genomic_DNA"/>
</dbReference>
<evidence type="ECO:0000313" key="2">
    <source>
        <dbReference type="EMBL" id="GMG15429.1"/>
    </source>
</evidence>
<feature type="region of interest" description="Disordered" evidence="1">
    <location>
        <begin position="1"/>
        <end position="51"/>
    </location>
</feature>
<protein>
    <submittedName>
        <fullName evidence="2">Unnamed protein product</fullName>
    </submittedName>
</protein>